<name>A0A2H3CEL4_9AGAR</name>
<evidence type="ECO:0000313" key="1">
    <source>
        <dbReference type="EMBL" id="PBK73746.1"/>
    </source>
</evidence>
<keyword evidence="2" id="KW-1185">Reference proteome</keyword>
<sequence length="98" mass="10757">MLCRLSIQNLSTTGGKSSFYGKVTEPSQIPSRQLCTTTAVTENAHDVSPSELIAQGLQLEEAQVRLQCDINAFGLHSTDLQHTKVQAQENCIQRKIEA</sequence>
<evidence type="ECO:0000313" key="2">
    <source>
        <dbReference type="Proteomes" id="UP000218334"/>
    </source>
</evidence>
<dbReference type="AlphaFoldDB" id="A0A2H3CEL4"/>
<protein>
    <submittedName>
        <fullName evidence="1">Uncharacterized protein</fullName>
    </submittedName>
</protein>
<organism evidence="1 2">
    <name type="scientific">Armillaria solidipes</name>
    <dbReference type="NCBI Taxonomy" id="1076256"/>
    <lineage>
        <taxon>Eukaryota</taxon>
        <taxon>Fungi</taxon>
        <taxon>Dikarya</taxon>
        <taxon>Basidiomycota</taxon>
        <taxon>Agaricomycotina</taxon>
        <taxon>Agaricomycetes</taxon>
        <taxon>Agaricomycetidae</taxon>
        <taxon>Agaricales</taxon>
        <taxon>Marasmiineae</taxon>
        <taxon>Physalacriaceae</taxon>
        <taxon>Armillaria</taxon>
    </lineage>
</organism>
<reference evidence="2" key="1">
    <citation type="journal article" date="2017" name="Nat. Ecol. Evol.">
        <title>Genome expansion and lineage-specific genetic innovations in the forest pathogenic fungi Armillaria.</title>
        <authorList>
            <person name="Sipos G."/>
            <person name="Prasanna A.N."/>
            <person name="Walter M.C."/>
            <person name="O'Connor E."/>
            <person name="Balint B."/>
            <person name="Krizsan K."/>
            <person name="Kiss B."/>
            <person name="Hess J."/>
            <person name="Varga T."/>
            <person name="Slot J."/>
            <person name="Riley R."/>
            <person name="Boka B."/>
            <person name="Rigling D."/>
            <person name="Barry K."/>
            <person name="Lee J."/>
            <person name="Mihaltcheva S."/>
            <person name="LaButti K."/>
            <person name="Lipzen A."/>
            <person name="Waldron R."/>
            <person name="Moloney N.M."/>
            <person name="Sperisen C."/>
            <person name="Kredics L."/>
            <person name="Vagvoelgyi C."/>
            <person name="Patrignani A."/>
            <person name="Fitzpatrick D."/>
            <person name="Nagy I."/>
            <person name="Doyle S."/>
            <person name="Anderson J.B."/>
            <person name="Grigoriev I.V."/>
            <person name="Gueldener U."/>
            <person name="Muensterkoetter M."/>
            <person name="Nagy L.G."/>
        </authorList>
    </citation>
    <scope>NUCLEOTIDE SEQUENCE [LARGE SCALE GENOMIC DNA]</scope>
    <source>
        <strain evidence="2">28-4</strain>
    </source>
</reference>
<dbReference type="STRING" id="1076256.A0A2H3CEL4"/>
<dbReference type="Proteomes" id="UP000218334">
    <property type="component" value="Unassembled WGS sequence"/>
</dbReference>
<dbReference type="EMBL" id="KZ293420">
    <property type="protein sequence ID" value="PBK73746.1"/>
    <property type="molecule type" value="Genomic_DNA"/>
</dbReference>
<gene>
    <name evidence="1" type="ORF">ARMSODRAFT_1015284</name>
</gene>
<proteinExistence type="predicted"/>
<accession>A0A2H3CEL4</accession>